<feature type="domain" description="Extradiol ring-cleavage dioxygenase class III enzyme subunit B" evidence="7">
    <location>
        <begin position="50"/>
        <end position="263"/>
    </location>
</feature>
<keyword evidence="9" id="KW-1185">Reference proteome</keyword>
<evidence type="ECO:0000259" key="7">
    <source>
        <dbReference type="Pfam" id="PF02900"/>
    </source>
</evidence>
<dbReference type="InterPro" id="IPR014436">
    <property type="entry name" value="Extradiol_dOase_DODA"/>
</dbReference>
<keyword evidence="5" id="KW-0560">Oxidoreductase</keyword>
<dbReference type="Gene3D" id="3.40.830.10">
    <property type="entry name" value="LigB-like"/>
    <property type="match status" value="1"/>
</dbReference>
<gene>
    <name evidence="8" type="ORF">PaG_00083</name>
</gene>
<feature type="chain" id="PRO_5004834946" evidence="6">
    <location>
        <begin position="24"/>
        <end position="372"/>
    </location>
</feature>
<dbReference type="GO" id="GO:0008198">
    <property type="term" value="F:ferrous iron binding"/>
    <property type="evidence" value="ECO:0007669"/>
    <property type="project" value="InterPro"/>
</dbReference>
<name>W3VX46_MOEAP</name>
<dbReference type="Pfam" id="PF02900">
    <property type="entry name" value="LigB"/>
    <property type="match status" value="1"/>
</dbReference>
<dbReference type="CDD" id="cd07363">
    <property type="entry name" value="45_DOPA_Dioxygenase"/>
    <property type="match status" value="1"/>
</dbReference>
<evidence type="ECO:0000256" key="3">
    <source>
        <dbReference type="ARBA" id="ARBA00022723"/>
    </source>
</evidence>
<keyword evidence="4" id="KW-0862">Zinc</keyword>
<feature type="signal peptide" evidence="6">
    <location>
        <begin position="1"/>
        <end position="23"/>
    </location>
</feature>
<keyword evidence="3" id="KW-0479">Metal-binding</keyword>
<evidence type="ECO:0000256" key="1">
    <source>
        <dbReference type="ARBA" id="ARBA00001947"/>
    </source>
</evidence>
<evidence type="ECO:0000313" key="9">
    <source>
        <dbReference type="Proteomes" id="UP000019462"/>
    </source>
</evidence>
<protein>
    <submittedName>
        <fullName evidence="8">Aromatic ring-opening dioxygenase</fullName>
    </submittedName>
</protein>
<evidence type="ECO:0000313" key="8">
    <source>
        <dbReference type="EMBL" id="ETS65351.1"/>
    </source>
</evidence>
<organism evidence="8 9">
    <name type="scientific">Moesziomyces aphidis</name>
    <name type="common">Pseudozyma aphidis</name>
    <dbReference type="NCBI Taxonomy" id="84754"/>
    <lineage>
        <taxon>Eukaryota</taxon>
        <taxon>Fungi</taxon>
        <taxon>Dikarya</taxon>
        <taxon>Basidiomycota</taxon>
        <taxon>Ustilaginomycotina</taxon>
        <taxon>Ustilaginomycetes</taxon>
        <taxon>Ustilaginales</taxon>
        <taxon>Ustilaginaceae</taxon>
        <taxon>Moesziomyces</taxon>
    </lineage>
</organism>
<evidence type="ECO:0000256" key="5">
    <source>
        <dbReference type="ARBA" id="ARBA00023002"/>
    </source>
</evidence>
<dbReference type="Proteomes" id="UP000019462">
    <property type="component" value="Unassembled WGS sequence"/>
</dbReference>
<dbReference type="OrthoDB" id="7396853at2759"/>
<comment type="cofactor">
    <cofactor evidence="1">
        <name>Zn(2+)</name>
        <dbReference type="ChEBI" id="CHEBI:29105"/>
    </cofactor>
</comment>
<evidence type="ECO:0000256" key="6">
    <source>
        <dbReference type="SAM" id="SignalP"/>
    </source>
</evidence>
<dbReference type="GO" id="GO:0008270">
    <property type="term" value="F:zinc ion binding"/>
    <property type="evidence" value="ECO:0007669"/>
    <property type="project" value="InterPro"/>
</dbReference>
<dbReference type="PANTHER" id="PTHR30096:SF0">
    <property type="entry name" value="4,5-DOPA DIOXYGENASE EXTRADIOL-LIKE PROTEIN"/>
    <property type="match status" value="1"/>
</dbReference>
<comment type="similarity">
    <text evidence="2">Belongs to the DODA-type extradiol aromatic ring-opening dioxygenase family.</text>
</comment>
<dbReference type="PANTHER" id="PTHR30096">
    <property type="entry name" value="4,5-DOPA DIOXYGENASE EXTRADIOL-LIKE PROTEIN"/>
    <property type="match status" value="1"/>
</dbReference>
<proteinExistence type="inferred from homology"/>
<dbReference type="InterPro" id="IPR004183">
    <property type="entry name" value="Xdiol_dOase_suB"/>
</dbReference>
<dbReference type="AlphaFoldDB" id="W3VX46"/>
<evidence type="ECO:0000256" key="2">
    <source>
        <dbReference type="ARBA" id="ARBA00007581"/>
    </source>
</evidence>
<keyword evidence="8" id="KW-0223">Dioxygenase</keyword>
<reference evidence="8 9" key="1">
    <citation type="journal article" date="2014" name="Genome Announc.">
        <title>Genome sequence of the basidiomycetous fungus Pseudozyma aphidis DSM70725, an efficient producer of biosurfactant mannosylerythritol lipids.</title>
        <authorList>
            <person name="Lorenz S."/>
            <person name="Guenther M."/>
            <person name="Grumaz C."/>
            <person name="Rupp S."/>
            <person name="Zibek S."/>
            <person name="Sohn K."/>
        </authorList>
    </citation>
    <scope>NUCLEOTIDE SEQUENCE [LARGE SCALE GENOMIC DNA]</scope>
    <source>
        <strain evidence="9">ATCC 32657 / CBS 517.83 / DSM 70725 / JCM 10318 / NBRC 10182 / NRRL Y-7954 / St-0401</strain>
    </source>
</reference>
<dbReference type="GO" id="GO:0016702">
    <property type="term" value="F:oxidoreductase activity, acting on single donors with incorporation of molecular oxygen, incorporation of two atoms of oxygen"/>
    <property type="evidence" value="ECO:0007669"/>
    <property type="project" value="UniProtKB-ARBA"/>
</dbReference>
<accession>W3VX46</accession>
<sequence>MAAPAARLALIILFSLLVALVSHRFVRRPSSFLNFNPISTMVTATKAPVFFISHGGPPTMFQPEHPAYQHWREWGKQVRELHQQGVIQGLVFISAHWQAENLDQGVYGRSSATAQSIPVNVDERNPLVYDFYGFPDHFYKQKVESSNPSNVSALVLEHLRQCGVQAFPVKRGIDHGVWCPLKVAFQKPFLEDLPSGNAESQSASINDPSQLPPTLSLTQLSLPASDSSLDSLKLGAALRRLRDQGFAIVGGGMSVHNLREAMKAFALVGRGFGALQPTSYSSSFLSALTEAMTAPRVSRDEEKWAKAINLDKRHDFLPSHPTPEHFLLRARPFLFLEPAALVALGAAHSDEQGVETFALDEGPMGWNMYRWG</sequence>
<evidence type="ECO:0000256" key="4">
    <source>
        <dbReference type="ARBA" id="ARBA00022833"/>
    </source>
</evidence>
<dbReference type="EMBL" id="AWNI01000001">
    <property type="protein sequence ID" value="ETS65351.1"/>
    <property type="molecule type" value="Genomic_DNA"/>
</dbReference>
<dbReference type="SUPFAM" id="SSF53213">
    <property type="entry name" value="LigB-like"/>
    <property type="match status" value="1"/>
</dbReference>
<dbReference type="HOGENOM" id="CLU_046582_1_0_1"/>
<keyword evidence="6" id="KW-0732">Signal</keyword>
<comment type="caution">
    <text evidence="8">The sequence shown here is derived from an EMBL/GenBank/DDBJ whole genome shotgun (WGS) entry which is preliminary data.</text>
</comment>